<evidence type="ECO:0000259" key="4">
    <source>
        <dbReference type="PROSITE" id="PS50987"/>
    </source>
</evidence>
<dbReference type="OrthoDB" id="1706794at2"/>
<evidence type="ECO:0000256" key="3">
    <source>
        <dbReference type="ARBA" id="ARBA00023163"/>
    </source>
</evidence>
<dbReference type="RefSeq" id="WP_114494605.1">
    <property type="nucleotide sequence ID" value="NZ_QPJW01000001.1"/>
</dbReference>
<accession>A0A369BML5</accession>
<dbReference type="Proteomes" id="UP000253090">
    <property type="component" value="Unassembled WGS sequence"/>
</dbReference>
<dbReference type="AlphaFoldDB" id="A0A369BML5"/>
<proteinExistence type="predicted"/>
<gene>
    <name evidence="5" type="ORF">DFP94_101221</name>
</gene>
<dbReference type="InterPro" id="IPR036390">
    <property type="entry name" value="WH_DNA-bd_sf"/>
</dbReference>
<dbReference type="InterPro" id="IPR051081">
    <property type="entry name" value="HTH_MetalResp_TranReg"/>
</dbReference>
<dbReference type="InterPro" id="IPR036388">
    <property type="entry name" value="WH-like_DNA-bd_sf"/>
</dbReference>
<dbReference type="SMART" id="SM00418">
    <property type="entry name" value="HTH_ARSR"/>
    <property type="match status" value="1"/>
</dbReference>
<dbReference type="GO" id="GO:0003677">
    <property type="term" value="F:DNA binding"/>
    <property type="evidence" value="ECO:0007669"/>
    <property type="project" value="UniProtKB-KW"/>
</dbReference>
<keyword evidence="2" id="KW-0238">DNA-binding</keyword>
<dbReference type="InterPro" id="IPR001845">
    <property type="entry name" value="HTH_ArsR_DNA-bd_dom"/>
</dbReference>
<dbReference type="EMBL" id="QPJW01000001">
    <property type="protein sequence ID" value="RCX22641.1"/>
    <property type="molecule type" value="Genomic_DNA"/>
</dbReference>
<evidence type="ECO:0000256" key="2">
    <source>
        <dbReference type="ARBA" id="ARBA00023125"/>
    </source>
</evidence>
<sequence length="363" mass="43299">MKVPLKKNISFAYNEAFELIVTMGMFACERQMAQAAEEYRIELDPLLETIYEDAKRKMSPHMLREMQFFFEYEYFHKALDYAFYESIAASPEPLSAEAWILLLKDAEAERMVVNMAYGVYYDKMEDLLQDRPWEDMYEDLPGLIQRVRLITPLEEVKAAQQPLLECLAHPEETKQRYLQLISQFYREVFADWSKVIREECERAMIRYETFFQGDPERFIRDIHKSDPDLFHTPSAFHVSFVSQVGNYHMWPLNKPYFWVIFGVHNDRVFGPAAEREKAELFFKALSDKRRMDLVMLLRERPRYGSELAAELGITPAAVIYHANFFFFLDLVEFKRSDHRLYYHLNKERLRELLELTSKVMLDE</sequence>
<name>A0A369BML5_9BACL</name>
<comment type="caution">
    <text evidence="5">The sequence shown here is derived from an EMBL/GenBank/DDBJ whole genome shotgun (WGS) entry which is preliminary data.</text>
</comment>
<dbReference type="PANTHER" id="PTHR33154:SF33">
    <property type="entry name" value="TRANSCRIPTIONAL REPRESSOR SDPR"/>
    <property type="match status" value="1"/>
</dbReference>
<dbReference type="SUPFAM" id="SSF46785">
    <property type="entry name" value="Winged helix' DNA-binding domain"/>
    <property type="match status" value="1"/>
</dbReference>
<organism evidence="5 6">
    <name type="scientific">Fontibacillus phaseoli</name>
    <dbReference type="NCBI Taxonomy" id="1416533"/>
    <lineage>
        <taxon>Bacteria</taxon>
        <taxon>Bacillati</taxon>
        <taxon>Bacillota</taxon>
        <taxon>Bacilli</taxon>
        <taxon>Bacillales</taxon>
        <taxon>Paenibacillaceae</taxon>
        <taxon>Fontibacillus</taxon>
    </lineage>
</organism>
<dbReference type="PANTHER" id="PTHR33154">
    <property type="entry name" value="TRANSCRIPTIONAL REGULATOR, ARSR FAMILY"/>
    <property type="match status" value="1"/>
</dbReference>
<dbReference type="Pfam" id="PF01022">
    <property type="entry name" value="HTH_5"/>
    <property type="match status" value="1"/>
</dbReference>
<dbReference type="GO" id="GO:0003700">
    <property type="term" value="F:DNA-binding transcription factor activity"/>
    <property type="evidence" value="ECO:0007669"/>
    <property type="project" value="InterPro"/>
</dbReference>
<dbReference type="CDD" id="cd00090">
    <property type="entry name" value="HTH_ARSR"/>
    <property type="match status" value="1"/>
</dbReference>
<reference evidence="5 6" key="1">
    <citation type="submission" date="2018-07" db="EMBL/GenBank/DDBJ databases">
        <title>Genomic Encyclopedia of Type Strains, Phase III (KMG-III): the genomes of soil and plant-associated and newly described type strains.</title>
        <authorList>
            <person name="Whitman W."/>
        </authorList>
    </citation>
    <scope>NUCLEOTIDE SEQUENCE [LARGE SCALE GENOMIC DNA]</scope>
    <source>
        <strain evidence="5 6">CECT 8333</strain>
    </source>
</reference>
<evidence type="ECO:0000313" key="6">
    <source>
        <dbReference type="Proteomes" id="UP000253090"/>
    </source>
</evidence>
<dbReference type="PROSITE" id="PS50987">
    <property type="entry name" value="HTH_ARSR_2"/>
    <property type="match status" value="1"/>
</dbReference>
<keyword evidence="1" id="KW-0805">Transcription regulation</keyword>
<feature type="domain" description="HTH arsR-type" evidence="4">
    <location>
        <begin position="270"/>
        <end position="363"/>
    </location>
</feature>
<dbReference type="InterPro" id="IPR011991">
    <property type="entry name" value="ArsR-like_HTH"/>
</dbReference>
<protein>
    <submittedName>
        <fullName evidence="5">Regulatory ArsR family protein</fullName>
    </submittedName>
</protein>
<keyword evidence="6" id="KW-1185">Reference proteome</keyword>
<evidence type="ECO:0000313" key="5">
    <source>
        <dbReference type="EMBL" id="RCX22641.1"/>
    </source>
</evidence>
<evidence type="ECO:0000256" key="1">
    <source>
        <dbReference type="ARBA" id="ARBA00023015"/>
    </source>
</evidence>
<dbReference type="Gene3D" id="1.10.10.10">
    <property type="entry name" value="Winged helix-like DNA-binding domain superfamily/Winged helix DNA-binding domain"/>
    <property type="match status" value="1"/>
</dbReference>
<keyword evidence="3" id="KW-0804">Transcription</keyword>